<reference evidence="1 2" key="1">
    <citation type="submission" date="2016-09" db="EMBL/GenBank/DDBJ databases">
        <authorList>
            <person name="Capua I."/>
            <person name="De Benedictis P."/>
            <person name="Joannis T."/>
            <person name="Lombin L.H."/>
            <person name="Cattoli G."/>
        </authorList>
    </citation>
    <scope>NUCLEOTIDE SEQUENCE [LARGE SCALE GENOMIC DNA]</scope>
    <source>
        <strain evidence="1 2">IMI 309357</strain>
    </source>
</reference>
<dbReference type="EMBL" id="MJBS01000047">
    <property type="protein sequence ID" value="OHE98386.1"/>
    <property type="molecule type" value="Genomic_DNA"/>
</dbReference>
<dbReference type="AlphaFoldDB" id="A0A1G4BAP8"/>
<evidence type="ECO:0008006" key="3">
    <source>
        <dbReference type="Google" id="ProtNLM"/>
    </source>
</evidence>
<sequence>MAEVLGFVASFAALIQLVQYGAKFAEALYQFSEQSGSPTEEIERFALQASTFSFVISTAHCSLDQHCKNYPDSPVLRFISTNGVLYSISYQSDSIKSRLRKAIRRVKNRLGSKNVVFNFLKWWYQKDSIKDLFPEMECIKTSLQLLLATAQFEIAKLEHNDQASKLSLADMKDLEKSILSFSLYIDIFNHHYGVATGYVLSVVIIGSSK</sequence>
<evidence type="ECO:0000313" key="1">
    <source>
        <dbReference type="EMBL" id="OHE98386.1"/>
    </source>
</evidence>
<keyword evidence="2" id="KW-1185">Reference proteome</keyword>
<organism evidence="1 2">
    <name type="scientific">Colletotrichum orchidophilum</name>
    <dbReference type="NCBI Taxonomy" id="1209926"/>
    <lineage>
        <taxon>Eukaryota</taxon>
        <taxon>Fungi</taxon>
        <taxon>Dikarya</taxon>
        <taxon>Ascomycota</taxon>
        <taxon>Pezizomycotina</taxon>
        <taxon>Sordariomycetes</taxon>
        <taxon>Hypocreomycetidae</taxon>
        <taxon>Glomerellales</taxon>
        <taxon>Glomerellaceae</taxon>
        <taxon>Colletotrichum</taxon>
    </lineage>
</organism>
<comment type="caution">
    <text evidence="1">The sequence shown here is derived from an EMBL/GenBank/DDBJ whole genome shotgun (WGS) entry which is preliminary data.</text>
</comment>
<dbReference type="RefSeq" id="XP_022475536.1">
    <property type="nucleotide sequence ID" value="XM_022618023.1"/>
</dbReference>
<dbReference type="STRING" id="1209926.A0A1G4BAP8"/>
<proteinExistence type="predicted"/>
<dbReference type="GeneID" id="34559533"/>
<dbReference type="Proteomes" id="UP000176998">
    <property type="component" value="Unassembled WGS sequence"/>
</dbReference>
<gene>
    <name evidence="1" type="ORF">CORC01_06382</name>
</gene>
<dbReference type="OrthoDB" id="4849252at2759"/>
<evidence type="ECO:0000313" key="2">
    <source>
        <dbReference type="Proteomes" id="UP000176998"/>
    </source>
</evidence>
<name>A0A1G4BAP8_9PEZI</name>
<accession>A0A1G4BAP8</accession>
<protein>
    <recommendedName>
        <fullName evidence="3">Fungal N-terminal domain-containing protein</fullName>
    </recommendedName>
</protein>